<feature type="chain" id="PRO_5029667116" description="Filament-like plant protein" evidence="5">
    <location>
        <begin position="30"/>
        <end position="1226"/>
    </location>
</feature>
<evidence type="ECO:0000313" key="7">
    <source>
        <dbReference type="Proteomes" id="UP000006727"/>
    </source>
</evidence>
<dbReference type="FunCoup" id="A0A7I4CK71">
    <property type="interactions" value="1454"/>
</dbReference>
<feature type="compositionally biased region" description="Low complexity" evidence="4">
    <location>
        <begin position="1162"/>
        <end position="1181"/>
    </location>
</feature>
<feature type="compositionally biased region" description="Low complexity" evidence="4">
    <location>
        <begin position="1104"/>
        <end position="1121"/>
    </location>
</feature>
<feature type="region of interest" description="Disordered" evidence="4">
    <location>
        <begin position="1087"/>
        <end position="1226"/>
    </location>
</feature>
<evidence type="ECO:0008006" key="8">
    <source>
        <dbReference type="Google" id="ProtNLM"/>
    </source>
</evidence>
<dbReference type="InParanoid" id="A0A7I4CK71"/>
<feature type="region of interest" description="Disordered" evidence="4">
    <location>
        <begin position="514"/>
        <end position="548"/>
    </location>
</feature>
<keyword evidence="2 3" id="KW-0175">Coiled coil</keyword>
<feature type="compositionally biased region" description="Polar residues" evidence="4">
    <location>
        <begin position="517"/>
        <end position="529"/>
    </location>
</feature>
<sequence length="1226" mass="137109">MCTFQRFITALCQDLLVLLLYCCSPQASATIACSQSLLPWPQFIHALCSSRLCADDNHFTLFPRHAMNFHDSARRASERKENSSSLCSRLESSRRSWPWKRKSNDKTLVPQDLGPSPVPSKSFDNHQIWEYQQQDVLSHQRQLSPMKARSLQDRNRIAIDETRGQWLESEERAKVLSEKLSNALADITSKDNLVKQHVKVAEEAVSGWEKAEAEAVTLKAQLDVALHQKLASEDRVAHLDGALKECMKQLRQMREDNEQHMHDTLLKKTREFDKLRFDMEAKLADSSQCLAQSRSELLESRAEVAALGKALQERSRSIVEINEAKGKAETEIKVLQVRLETLEKENSQLKYEVHVLNKELDIRSQEREYERKAVDMASKQHLESVKKIAKLEEECNRLRLLVRKKLPGPAAIQRMRMEVEGVSKDQGDRRRRSMSRSGSQLDLSAATDGMQENGHDGRTHEAQMLAERVVAMDEEMKMLKEALAQRTAEAQSARFMCSKTSAHLSTVEEELKRAKQQNDASSKQSTNFNPEFIGRKGGSSLGKSDNRRESQNFELMDDFAEMERLAMSVTLTEPLSSVPTPKTLQDLEEALASKTRELESKFQDCRVADQMCQDLRLKLKDAEKQLNALRSHNASNESSVVNLQEELDLLSQCERGKSGRHSPAPAKGLSGYTLKDILVRAKTKENGKTTSEASSSEGMMNDEQVSISDAESKASTAHLELSVAVRKIVHAVEMLVQATGCDNNPSYKDMSNSATNEISLQLDWQNRELNSIMRNLAHASNTFLQGKSDFVDFVVELAAVLDYVLTLRPFGSSAWEKVESSRESVSKDLKFMREQCANFDAELDRLRSEKADIASQLEKAVEQLQFFRTEHQDGKPMMTHGVSQTQYGDDSPIAKCRKEEDTSEEEFLVLSSPNPALRAASGELTRLRDRVAELEKELQGERQRHQGVAAKLGDLQSPVLRADNVAVSGEMSPGSHGDLSGHSTSEEDEDDNSEKKINSISINRERQEREIQAAALAECQRTILALGKQLKSLGTVSQGQEEREISPNSTNSSTSIEKMTENMELLRWQTEAVPDVVENLSTNPASTYQLTTVGQREPGNQWVSPSPCRAQRSPSPAAARRLPSTNVTYSSTQNDSSFYSRGEGGHTTPRAPSPARSELNLPRPGSVPASPSRSPATTPWSLRSRTKEAQGDAQLEDVPVEKPRSSSTFSRFYSRTRSGSISGSIG</sequence>
<keyword evidence="7" id="KW-1185">Reference proteome</keyword>
<dbReference type="EnsemblPlants" id="Pp3c24_19890V3.6">
    <property type="protein sequence ID" value="Pp3c24_19890V3.6"/>
    <property type="gene ID" value="Pp3c24_19890"/>
</dbReference>
<evidence type="ECO:0000256" key="3">
    <source>
        <dbReference type="SAM" id="Coils"/>
    </source>
</evidence>
<dbReference type="EMBL" id="ABEU02000024">
    <property type="status" value="NOT_ANNOTATED_CDS"/>
    <property type="molecule type" value="Genomic_DNA"/>
</dbReference>
<dbReference type="PANTHER" id="PTHR31580:SF4">
    <property type="entry name" value="FILAMENT-LIKE PLANT PROTEIN 6"/>
    <property type="match status" value="1"/>
</dbReference>
<dbReference type="OMA" id="HDGRTHE"/>
<dbReference type="InterPro" id="IPR008587">
    <property type="entry name" value="FPP_plant"/>
</dbReference>
<reference evidence="6 7" key="1">
    <citation type="journal article" date="2008" name="Science">
        <title>The Physcomitrella genome reveals evolutionary insights into the conquest of land by plants.</title>
        <authorList>
            <person name="Rensing S."/>
            <person name="Lang D."/>
            <person name="Zimmer A."/>
            <person name="Terry A."/>
            <person name="Salamov A."/>
            <person name="Shapiro H."/>
            <person name="Nishiyama T."/>
            <person name="Perroud P.-F."/>
            <person name="Lindquist E."/>
            <person name="Kamisugi Y."/>
            <person name="Tanahashi T."/>
            <person name="Sakakibara K."/>
            <person name="Fujita T."/>
            <person name="Oishi K."/>
            <person name="Shin-I T."/>
            <person name="Kuroki Y."/>
            <person name="Toyoda A."/>
            <person name="Suzuki Y."/>
            <person name="Hashimoto A."/>
            <person name="Yamaguchi K."/>
            <person name="Sugano A."/>
            <person name="Kohara Y."/>
            <person name="Fujiyama A."/>
            <person name="Anterola A."/>
            <person name="Aoki S."/>
            <person name="Ashton N."/>
            <person name="Barbazuk W.B."/>
            <person name="Barker E."/>
            <person name="Bennetzen J."/>
            <person name="Bezanilla M."/>
            <person name="Blankenship R."/>
            <person name="Cho S.H."/>
            <person name="Dutcher S."/>
            <person name="Estelle M."/>
            <person name="Fawcett J.A."/>
            <person name="Gundlach H."/>
            <person name="Hanada K."/>
            <person name="Heyl A."/>
            <person name="Hicks K.A."/>
            <person name="Hugh J."/>
            <person name="Lohr M."/>
            <person name="Mayer K."/>
            <person name="Melkozernov A."/>
            <person name="Murata T."/>
            <person name="Nelson D."/>
            <person name="Pils B."/>
            <person name="Prigge M."/>
            <person name="Reiss B."/>
            <person name="Renner T."/>
            <person name="Rombauts S."/>
            <person name="Rushton P."/>
            <person name="Sanderfoot A."/>
            <person name="Schween G."/>
            <person name="Shiu S.-H."/>
            <person name="Stueber K."/>
            <person name="Theodoulou F.L."/>
            <person name="Tu H."/>
            <person name="Van de Peer Y."/>
            <person name="Verrier P.J."/>
            <person name="Waters E."/>
            <person name="Wood A."/>
            <person name="Yang L."/>
            <person name="Cove D."/>
            <person name="Cuming A."/>
            <person name="Hasebe M."/>
            <person name="Lucas S."/>
            <person name="Mishler D.B."/>
            <person name="Reski R."/>
            <person name="Grigoriev I."/>
            <person name="Quatrano R.S."/>
            <person name="Boore J.L."/>
        </authorList>
    </citation>
    <scope>NUCLEOTIDE SEQUENCE [LARGE SCALE GENOMIC DNA]</scope>
    <source>
        <strain evidence="6 7">cv. Gransden 2004</strain>
    </source>
</reference>
<dbReference type="Pfam" id="PF05911">
    <property type="entry name" value="FPP"/>
    <property type="match status" value="2"/>
</dbReference>
<feature type="coiled-coil region" evidence="3">
    <location>
        <begin position="325"/>
        <end position="359"/>
    </location>
</feature>
<feature type="compositionally biased region" description="Polar residues" evidence="4">
    <location>
        <begin position="1123"/>
        <end position="1139"/>
    </location>
</feature>
<dbReference type="AlphaFoldDB" id="A0A7I4CK71"/>
<proteinExistence type="inferred from homology"/>
<feature type="signal peptide" evidence="5">
    <location>
        <begin position="1"/>
        <end position="29"/>
    </location>
</feature>
<feature type="coiled-coil region" evidence="3">
    <location>
        <begin position="584"/>
        <end position="639"/>
    </location>
</feature>
<dbReference type="Proteomes" id="UP000006727">
    <property type="component" value="Chromosome 24"/>
</dbReference>
<gene>
    <name evidence="6" type="primary">LOC112276776</name>
</gene>
<dbReference type="PANTHER" id="PTHR31580">
    <property type="entry name" value="FILAMENT-LIKE PLANT PROTEIN 4"/>
    <property type="match status" value="1"/>
</dbReference>
<reference evidence="6" key="3">
    <citation type="submission" date="2020-12" db="UniProtKB">
        <authorList>
            <consortium name="EnsemblPlants"/>
        </authorList>
    </citation>
    <scope>IDENTIFICATION</scope>
</reference>
<dbReference type="PROSITE" id="PS51257">
    <property type="entry name" value="PROKAR_LIPOPROTEIN"/>
    <property type="match status" value="1"/>
</dbReference>
<name>A0A7I4CK71_PHYPA</name>
<evidence type="ECO:0000256" key="4">
    <source>
        <dbReference type="SAM" id="MobiDB-lite"/>
    </source>
</evidence>
<feature type="compositionally biased region" description="Low complexity" evidence="4">
    <location>
        <begin position="1046"/>
        <end position="1056"/>
    </location>
</feature>
<organism evidence="6 7">
    <name type="scientific">Physcomitrium patens</name>
    <name type="common">Spreading-leaved earth moss</name>
    <name type="synonym">Physcomitrella patens</name>
    <dbReference type="NCBI Taxonomy" id="3218"/>
    <lineage>
        <taxon>Eukaryota</taxon>
        <taxon>Viridiplantae</taxon>
        <taxon>Streptophyta</taxon>
        <taxon>Embryophyta</taxon>
        <taxon>Bryophyta</taxon>
        <taxon>Bryophytina</taxon>
        <taxon>Bryopsida</taxon>
        <taxon>Funariidae</taxon>
        <taxon>Funariales</taxon>
        <taxon>Funariaceae</taxon>
        <taxon>Physcomitrium</taxon>
    </lineage>
</organism>
<keyword evidence="5" id="KW-0732">Signal</keyword>
<accession>A0A7I4CK71</accession>
<feature type="region of interest" description="Disordered" evidence="4">
    <location>
        <begin position="420"/>
        <end position="456"/>
    </location>
</feature>
<evidence type="ECO:0000313" key="6">
    <source>
        <dbReference type="EnsemblPlants" id="Pp3c24_19890V3.6"/>
    </source>
</evidence>
<evidence type="ECO:0000256" key="2">
    <source>
        <dbReference type="ARBA" id="ARBA00023054"/>
    </source>
</evidence>
<feature type="coiled-coil region" evidence="3">
    <location>
        <begin position="829"/>
        <end position="863"/>
    </location>
</feature>
<feature type="compositionally biased region" description="Low complexity" evidence="4">
    <location>
        <begin position="1205"/>
        <end position="1226"/>
    </location>
</feature>
<protein>
    <recommendedName>
        <fullName evidence="8">Filament-like plant protein</fullName>
    </recommendedName>
</protein>
<feature type="coiled-coil region" evidence="3">
    <location>
        <begin position="917"/>
        <end position="951"/>
    </location>
</feature>
<dbReference type="Gramene" id="Pp3c24_19890V3.6">
    <property type="protein sequence ID" value="Pp3c24_19890V3.6"/>
    <property type="gene ID" value="Pp3c24_19890"/>
</dbReference>
<evidence type="ECO:0000256" key="1">
    <source>
        <dbReference type="ARBA" id="ARBA00005921"/>
    </source>
</evidence>
<reference evidence="6 7" key="2">
    <citation type="journal article" date="2018" name="Plant J.">
        <title>The Physcomitrella patens chromosome-scale assembly reveals moss genome structure and evolution.</title>
        <authorList>
            <person name="Lang D."/>
            <person name="Ullrich K.K."/>
            <person name="Murat F."/>
            <person name="Fuchs J."/>
            <person name="Jenkins J."/>
            <person name="Haas F.B."/>
            <person name="Piednoel M."/>
            <person name="Gundlach H."/>
            <person name="Van Bel M."/>
            <person name="Meyberg R."/>
            <person name="Vives C."/>
            <person name="Morata J."/>
            <person name="Symeonidi A."/>
            <person name="Hiss M."/>
            <person name="Muchero W."/>
            <person name="Kamisugi Y."/>
            <person name="Saleh O."/>
            <person name="Blanc G."/>
            <person name="Decker E.L."/>
            <person name="van Gessel N."/>
            <person name="Grimwood J."/>
            <person name="Hayes R.D."/>
            <person name="Graham S.W."/>
            <person name="Gunter L.E."/>
            <person name="McDaniel S.F."/>
            <person name="Hoernstein S.N.W."/>
            <person name="Larsson A."/>
            <person name="Li F.W."/>
            <person name="Perroud P.F."/>
            <person name="Phillips J."/>
            <person name="Ranjan P."/>
            <person name="Rokshar D.S."/>
            <person name="Rothfels C.J."/>
            <person name="Schneider L."/>
            <person name="Shu S."/>
            <person name="Stevenson D.W."/>
            <person name="Thummler F."/>
            <person name="Tillich M."/>
            <person name="Villarreal Aguilar J.C."/>
            <person name="Widiez T."/>
            <person name="Wong G.K."/>
            <person name="Wymore A."/>
            <person name="Zhang Y."/>
            <person name="Zimmer A.D."/>
            <person name="Quatrano R.S."/>
            <person name="Mayer K.F.X."/>
            <person name="Goodstein D."/>
            <person name="Casacuberta J.M."/>
            <person name="Vandepoele K."/>
            <person name="Reski R."/>
            <person name="Cuming A.C."/>
            <person name="Tuskan G.A."/>
            <person name="Maumus F."/>
            <person name="Salse J."/>
            <person name="Schmutz J."/>
            <person name="Rensing S.A."/>
        </authorList>
    </citation>
    <scope>NUCLEOTIDE SEQUENCE [LARGE SCALE GENOMIC DNA]</scope>
    <source>
        <strain evidence="6 7">cv. Gransden 2004</strain>
    </source>
</reference>
<feature type="compositionally biased region" description="Basic and acidic residues" evidence="4">
    <location>
        <begin position="993"/>
        <end position="1003"/>
    </location>
</feature>
<evidence type="ECO:0000256" key="5">
    <source>
        <dbReference type="SAM" id="SignalP"/>
    </source>
</evidence>
<feature type="region of interest" description="Disordered" evidence="4">
    <location>
        <begin position="968"/>
        <end position="1003"/>
    </location>
</feature>
<comment type="similarity">
    <text evidence="1">Belongs to the FPP family.</text>
</comment>
<feature type="region of interest" description="Disordered" evidence="4">
    <location>
        <begin position="1035"/>
        <end position="1056"/>
    </location>
</feature>